<evidence type="ECO:0000313" key="3">
    <source>
        <dbReference type="Proteomes" id="UP000824410"/>
    </source>
</evidence>
<dbReference type="EMBL" id="SHDO01000055">
    <property type="protein sequence ID" value="MBX6983120.1"/>
    <property type="molecule type" value="Genomic_DNA"/>
</dbReference>
<comment type="caution">
    <text evidence="2">The sequence shown here is derived from an EMBL/GenBank/DDBJ whole genome shotgun (WGS) entry which is preliminary data.</text>
</comment>
<protein>
    <submittedName>
        <fullName evidence="2">Phage capsid protein</fullName>
    </submittedName>
</protein>
<dbReference type="Proteomes" id="UP000824410">
    <property type="component" value="Unassembled WGS sequence"/>
</dbReference>
<name>A0AAP2NY77_PRORE</name>
<evidence type="ECO:0000313" key="2">
    <source>
        <dbReference type="EMBL" id="MBX6983120.1"/>
    </source>
</evidence>
<feature type="compositionally biased region" description="Polar residues" evidence="1">
    <location>
        <begin position="27"/>
        <end position="41"/>
    </location>
</feature>
<accession>A0AAP2NY77</accession>
<proteinExistence type="predicted"/>
<evidence type="ECO:0000256" key="1">
    <source>
        <dbReference type="SAM" id="MobiDB-lite"/>
    </source>
</evidence>
<organism evidence="2 3">
    <name type="scientific">Providencia rettgeri</name>
    <dbReference type="NCBI Taxonomy" id="587"/>
    <lineage>
        <taxon>Bacteria</taxon>
        <taxon>Pseudomonadati</taxon>
        <taxon>Pseudomonadota</taxon>
        <taxon>Gammaproteobacteria</taxon>
        <taxon>Enterobacterales</taxon>
        <taxon>Morganellaceae</taxon>
        <taxon>Providencia</taxon>
    </lineage>
</organism>
<reference evidence="2" key="1">
    <citation type="submission" date="2019-02" db="EMBL/GenBank/DDBJ databases">
        <title>Genomic characterization of isolates from hospital effluents in KZN, South Africa.</title>
        <authorList>
            <person name="Ntshobeni N."/>
            <person name="Allam M."/>
            <person name="Ismail A."/>
            <person name="Amoako D."/>
            <person name="Essack S."/>
            <person name="Chenia H."/>
        </authorList>
    </citation>
    <scope>NUCLEOTIDE SEQUENCE</scope>
    <source>
        <strain evidence="2">AFE97_S1</strain>
    </source>
</reference>
<dbReference type="AlphaFoldDB" id="A0AAP2NY77"/>
<gene>
    <name evidence="2" type="ORF">EX242_23045</name>
</gene>
<sequence>MENELIIDGQAVPMSENQEPQQHETTEQSMQVSESNAANNA</sequence>
<feature type="non-terminal residue" evidence="2">
    <location>
        <position position="41"/>
    </location>
</feature>
<feature type="region of interest" description="Disordered" evidence="1">
    <location>
        <begin position="1"/>
        <end position="41"/>
    </location>
</feature>